<keyword evidence="3" id="KW-0997">Cell inner membrane</keyword>
<dbReference type="AlphaFoldDB" id="A0A3D8J208"/>
<feature type="transmembrane region" description="Helical" evidence="7">
    <location>
        <begin position="105"/>
        <end position="126"/>
    </location>
</feature>
<feature type="transmembrane region" description="Helical" evidence="7">
    <location>
        <begin position="21"/>
        <end position="44"/>
    </location>
</feature>
<feature type="transmembrane region" description="Helical" evidence="7">
    <location>
        <begin position="378"/>
        <end position="401"/>
    </location>
</feature>
<comment type="function">
    <text evidence="7">Na(+)/H(+) antiporter that extrudes sodium in exchange for external protons.</text>
</comment>
<dbReference type="GO" id="GO:0006885">
    <property type="term" value="P:regulation of pH"/>
    <property type="evidence" value="ECO:0007669"/>
    <property type="project" value="UniProtKB-UniRule"/>
</dbReference>
<organism evidence="8 9">
    <name type="scientific">Helicobacter brantae</name>
    <dbReference type="NCBI Taxonomy" id="375927"/>
    <lineage>
        <taxon>Bacteria</taxon>
        <taxon>Pseudomonadati</taxon>
        <taxon>Campylobacterota</taxon>
        <taxon>Epsilonproteobacteria</taxon>
        <taxon>Campylobacterales</taxon>
        <taxon>Helicobacteraceae</taxon>
        <taxon>Helicobacter</taxon>
    </lineage>
</organism>
<accession>A0A3D8J208</accession>
<comment type="subcellular location">
    <subcellularLocation>
        <location evidence="1">Cell inner membrane</location>
        <topology evidence="1">Multi-pass membrane protein</topology>
    </subcellularLocation>
    <subcellularLocation>
        <location evidence="7">Cell membrane</location>
        <topology evidence="7">Multi-pass membrane protein</topology>
    </subcellularLocation>
</comment>
<gene>
    <name evidence="7 8" type="primary">nhaA</name>
    <name evidence="8" type="ORF">CQA58_02900</name>
</gene>
<feature type="transmembrane region" description="Helical" evidence="7">
    <location>
        <begin position="191"/>
        <end position="210"/>
    </location>
</feature>
<dbReference type="Gene3D" id="1.20.1530.10">
    <property type="entry name" value="Na+/H+ antiporter like domain"/>
    <property type="match status" value="1"/>
</dbReference>
<evidence type="ECO:0000313" key="8">
    <source>
        <dbReference type="EMBL" id="RDU71528.1"/>
    </source>
</evidence>
<dbReference type="PANTHER" id="PTHR30341:SF0">
    <property type="entry name" value="NA(+)_H(+) ANTIPORTER NHAA"/>
    <property type="match status" value="1"/>
</dbReference>
<evidence type="ECO:0000256" key="3">
    <source>
        <dbReference type="ARBA" id="ARBA00022519"/>
    </source>
</evidence>
<keyword evidence="4 7" id="KW-0812">Transmembrane</keyword>
<dbReference type="Proteomes" id="UP000257045">
    <property type="component" value="Unassembled WGS sequence"/>
</dbReference>
<comment type="caution">
    <text evidence="8">The sequence shown here is derived from an EMBL/GenBank/DDBJ whole genome shotgun (WGS) entry which is preliminary data.</text>
</comment>
<protein>
    <recommendedName>
        <fullName evidence="7">Na(+)/H(+) antiporter NhaA</fullName>
    </recommendedName>
    <alternativeName>
        <fullName evidence="7">Sodium/proton antiporter NhaA</fullName>
    </alternativeName>
</protein>
<dbReference type="InterPro" id="IPR023171">
    <property type="entry name" value="Na/H_antiporter_dom_sf"/>
</dbReference>
<keyword evidence="7" id="KW-0739">Sodium transport</keyword>
<name>A0A3D8J208_9HELI</name>
<evidence type="ECO:0000256" key="2">
    <source>
        <dbReference type="ARBA" id="ARBA00022475"/>
    </source>
</evidence>
<evidence type="ECO:0000313" key="9">
    <source>
        <dbReference type="Proteomes" id="UP000257045"/>
    </source>
</evidence>
<keyword evidence="6 7" id="KW-0472">Membrane</keyword>
<dbReference type="OrthoDB" id="9808135at2"/>
<keyword evidence="7" id="KW-0813">Transport</keyword>
<evidence type="ECO:0000256" key="6">
    <source>
        <dbReference type="ARBA" id="ARBA00023136"/>
    </source>
</evidence>
<keyword evidence="7" id="KW-0406">Ion transport</keyword>
<feature type="transmembrane region" description="Helical" evidence="7">
    <location>
        <begin position="313"/>
        <end position="331"/>
    </location>
</feature>
<comment type="catalytic activity">
    <reaction evidence="7">
        <text>Na(+)(in) + 2 H(+)(out) = Na(+)(out) + 2 H(+)(in)</text>
        <dbReference type="Rhea" id="RHEA:29251"/>
        <dbReference type="ChEBI" id="CHEBI:15378"/>
        <dbReference type="ChEBI" id="CHEBI:29101"/>
    </reaction>
</comment>
<keyword evidence="2 7" id="KW-1003">Cell membrane</keyword>
<evidence type="ECO:0000256" key="7">
    <source>
        <dbReference type="HAMAP-Rule" id="MF_01844"/>
    </source>
</evidence>
<proteinExistence type="inferred from homology"/>
<feature type="transmembrane region" description="Helical" evidence="7">
    <location>
        <begin position="413"/>
        <end position="436"/>
    </location>
</feature>
<dbReference type="HAMAP" id="MF_01844">
    <property type="entry name" value="NhaA"/>
    <property type="match status" value="1"/>
</dbReference>
<feature type="transmembrane region" description="Helical" evidence="7">
    <location>
        <begin position="164"/>
        <end position="185"/>
    </location>
</feature>
<feature type="transmembrane region" description="Helical" evidence="7">
    <location>
        <begin position="64"/>
        <end position="84"/>
    </location>
</feature>
<evidence type="ECO:0000256" key="5">
    <source>
        <dbReference type="ARBA" id="ARBA00022989"/>
    </source>
</evidence>
<keyword evidence="7" id="KW-0050">Antiport</keyword>
<keyword evidence="9" id="KW-1185">Reference proteome</keyword>
<dbReference type="InterPro" id="IPR004670">
    <property type="entry name" value="NhaA"/>
</dbReference>
<dbReference type="PANTHER" id="PTHR30341">
    <property type="entry name" value="SODIUM ION/PROTON ANTIPORTER NHAA-RELATED"/>
    <property type="match status" value="1"/>
</dbReference>
<reference evidence="8 9" key="1">
    <citation type="submission" date="2018-04" db="EMBL/GenBank/DDBJ databases">
        <title>Novel Campyloabacter and Helicobacter Species and Strains.</title>
        <authorList>
            <person name="Mannion A.J."/>
            <person name="Shen Z."/>
            <person name="Fox J.G."/>
        </authorList>
    </citation>
    <scope>NUCLEOTIDE SEQUENCE [LARGE SCALE GENOMIC DNA]</scope>
    <source>
        <strain evidence="8 9">MIT 04-9366</strain>
    </source>
</reference>
<comment type="similarity">
    <text evidence="7">Belongs to the NhaA Na(+)/H(+) (TC 2.A.33) antiporter family.</text>
</comment>
<keyword evidence="5 7" id="KW-1133">Transmembrane helix</keyword>
<feature type="transmembrane region" description="Helical" evidence="7">
    <location>
        <begin position="343"/>
        <end position="366"/>
    </location>
</feature>
<feature type="transmembrane region" description="Helical" evidence="7">
    <location>
        <begin position="132"/>
        <end position="155"/>
    </location>
</feature>
<dbReference type="Pfam" id="PF06965">
    <property type="entry name" value="Na_H_antiport_1"/>
    <property type="match status" value="1"/>
</dbReference>
<evidence type="ECO:0000256" key="4">
    <source>
        <dbReference type="ARBA" id="ARBA00022692"/>
    </source>
</evidence>
<evidence type="ECO:0000256" key="1">
    <source>
        <dbReference type="ARBA" id="ARBA00004429"/>
    </source>
</evidence>
<dbReference type="NCBIfam" id="TIGR00773">
    <property type="entry name" value="NhaA"/>
    <property type="match status" value="1"/>
</dbReference>
<sequence length="447" mass="48666">MSRLTYRRRDLIKAFQRIIHAESFGGIFLFVCALLAMIVANSPWGEAYFELWHQKLGIAYGENGYLGFSLHLWINDVLMSFFFLMVGLEIKREFLYGGLSGFKKAAFPAIAAIGGMIVPAIIYIIFNAGTPTAHGFGIPMATDIAFALGVVLLLGKRVPASLKLFLVTLAVVDDLGAIVVIAIFYSSGVSLFWLLCSAFLVGVLVALNYAGVRSLIPYLLVGVVLWFCTHESGIHATISAVVLAFCIPTEPKMKPQAFMEKIDEEIKHFSHSEKERENVLLTEEQIHQVEGMKKAISQVQSPLSKLEHFLHSYSTYLIMPLFAFANAGVSIQGGSIDFSSSHIIYGVALGLIVGKPVGIFALTFLCEKLGIASRPEGLSWSYIFGAGMLAGIGFTMSMFVSNLAFIEASYVDIAKISILCSSLLAGILGSITLLFLGKKTNVLKSQA</sequence>
<dbReference type="EMBL" id="NXLV01000003">
    <property type="protein sequence ID" value="RDU71528.1"/>
    <property type="molecule type" value="Genomic_DNA"/>
</dbReference>
<keyword evidence="7" id="KW-0915">Sodium</keyword>
<dbReference type="GO" id="GO:0005886">
    <property type="term" value="C:plasma membrane"/>
    <property type="evidence" value="ECO:0007669"/>
    <property type="project" value="UniProtKB-SubCell"/>
</dbReference>
<dbReference type="GO" id="GO:0015385">
    <property type="term" value="F:sodium:proton antiporter activity"/>
    <property type="evidence" value="ECO:0007669"/>
    <property type="project" value="UniProtKB-UniRule"/>
</dbReference>